<evidence type="ECO:0000256" key="2">
    <source>
        <dbReference type="ARBA" id="ARBA00023015"/>
    </source>
</evidence>
<keyword evidence="2" id="KW-0805">Transcription regulation</keyword>
<dbReference type="KEGG" id="gog:C1280_32930"/>
<dbReference type="Gene3D" id="1.10.1740.10">
    <property type="match status" value="1"/>
</dbReference>
<dbReference type="Proteomes" id="UP000245802">
    <property type="component" value="Chromosome"/>
</dbReference>
<dbReference type="PANTHER" id="PTHR43133">
    <property type="entry name" value="RNA POLYMERASE ECF-TYPE SIGMA FACTO"/>
    <property type="match status" value="1"/>
</dbReference>
<evidence type="ECO:0000256" key="3">
    <source>
        <dbReference type="ARBA" id="ARBA00023082"/>
    </source>
</evidence>
<dbReference type="GO" id="GO:0006352">
    <property type="term" value="P:DNA-templated transcription initiation"/>
    <property type="evidence" value="ECO:0007669"/>
    <property type="project" value="InterPro"/>
</dbReference>
<feature type="domain" description="RNA polymerase sigma factor 70 region 4 type 2" evidence="6">
    <location>
        <begin position="106"/>
        <end position="153"/>
    </location>
</feature>
<evidence type="ECO:0008006" key="9">
    <source>
        <dbReference type="Google" id="ProtNLM"/>
    </source>
</evidence>
<dbReference type="Gene3D" id="1.10.10.10">
    <property type="entry name" value="Winged helix-like DNA-binding domain superfamily/Winged helix DNA-binding domain"/>
    <property type="match status" value="1"/>
</dbReference>
<dbReference type="InterPro" id="IPR013249">
    <property type="entry name" value="RNA_pol_sigma70_r4_t2"/>
</dbReference>
<evidence type="ECO:0000256" key="4">
    <source>
        <dbReference type="ARBA" id="ARBA00023163"/>
    </source>
</evidence>
<dbReference type="PANTHER" id="PTHR43133:SF51">
    <property type="entry name" value="RNA POLYMERASE SIGMA FACTOR"/>
    <property type="match status" value="1"/>
</dbReference>
<dbReference type="InterPro" id="IPR014284">
    <property type="entry name" value="RNA_pol_sigma-70_dom"/>
</dbReference>
<dbReference type="Pfam" id="PF08281">
    <property type="entry name" value="Sigma70_r4_2"/>
    <property type="match status" value="1"/>
</dbReference>
<dbReference type="EMBL" id="CP025958">
    <property type="protein sequence ID" value="AWM41331.1"/>
    <property type="molecule type" value="Genomic_DNA"/>
</dbReference>
<proteinExistence type="inferred from homology"/>
<reference evidence="7 8" key="1">
    <citation type="submission" date="2018-01" db="EMBL/GenBank/DDBJ databases">
        <title>G. obscuriglobus.</title>
        <authorList>
            <person name="Franke J."/>
            <person name="Blomberg W."/>
            <person name="Selmecki A."/>
        </authorList>
    </citation>
    <scope>NUCLEOTIDE SEQUENCE [LARGE SCALE GENOMIC DNA]</scope>
    <source>
        <strain evidence="7 8">DSM 5831</strain>
    </source>
</reference>
<gene>
    <name evidence="7" type="ORF">C1280_32930</name>
</gene>
<dbReference type="InterPro" id="IPR013325">
    <property type="entry name" value="RNA_pol_sigma_r2"/>
</dbReference>
<keyword evidence="4" id="KW-0804">Transcription</keyword>
<dbReference type="NCBIfam" id="TIGR02937">
    <property type="entry name" value="sigma70-ECF"/>
    <property type="match status" value="1"/>
</dbReference>
<dbReference type="AlphaFoldDB" id="A0A2Z3H8X2"/>
<dbReference type="Pfam" id="PF04542">
    <property type="entry name" value="Sigma70_r2"/>
    <property type="match status" value="1"/>
</dbReference>
<feature type="domain" description="RNA polymerase sigma-70 region 2" evidence="5">
    <location>
        <begin position="17"/>
        <end position="77"/>
    </location>
</feature>
<dbReference type="GO" id="GO:0003677">
    <property type="term" value="F:DNA binding"/>
    <property type="evidence" value="ECO:0007669"/>
    <property type="project" value="InterPro"/>
</dbReference>
<dbReference type="SUPFAM" id="SSF88659">
    <property type="entry name" value="Sigma3 and sigma4 domains of RNA polymerase sigma factors"/>
    <property type="match status" value="1"/>
</dbReference>
<name>A0A2Z3H8X2_9BACT</name>
<keyword evidence="3" id="KW-0731">Sigma factor</keyword>
<comment type="similarity">
    <text evidence="1">Belongs to the sigma-70 factor family. ECF subfamily.</text>
</comment>
<protein>
    <recommendedName>
        <fullName evidence="9">Sigma-70 family RNA polymerase sigma factor</fullName>
    </recommendedName>
</protein>
<evidence type="ECO:0000259" key="5">
    <source>
        <dbReference type="Pfam" id="PF04542"/>
    </source>
</evidence>
<keyword evidence="8" id="KW-1185">Reference proteome</keyword>
<evidence type="ECO:0000313" key="8">
    <source>
        <dbReference type="Proteomes" id="UP000245802"/>
    </source>
</evidence>
<sequence length="175" mass="19437">MVLESDVVVQVLLRERLRITALAAGVLRDTHGADDIFQQVVLAALEHRSDFRDSGHLLAWSLRAARHRAVDACRLRQTRVLPDEVLDLLESPDTDVADGSWSDRVEALHRCLAELTPSARGLLQLRYGEGLSAVDVARRLSRTADAVYQSLSRLHRGLRECVEKRLVGGAVRGTQ</sequence>
<dbReference type="InterPro" id="IPR007627">
    <property type="entry name" value="RNA_pol_sigma70_r2"/>
</dbReference>
<dbReference type="OrthoDB" id="283659at2"/>
<dbReference type="InterPro" id="IPR039425">
    <property type="entry name" value="RNA_pol_sigma-70-like"/>
</dbReference>
<dbReference type="InterPro" id="IPR036388">
    <property type="entry name" value="WH-like_DNA-bd_sf"/>
</dbReference>
<organism evidence="7 8">
    <name type="scientific">Gemmata obscuriglobus</name>
    <dbReference type="NCBI Taxonomy" id="114"/>
    <lineage>
        <taxon>Bacteria</taxon>
        <taxon>Pseudomonadati</taxon>
        <taxon>Planctomycetota</taxon>
        <taxon>Planctomycetia</taxon>
        <taxon>Gemmatales</taxon>
        <taxon>Gemmataceae</taxon>
        <taxon>Gemmata</taxon>
    </lineage>
</organism>
<evidence type="ECO:0000256" key="1">
    <source>
        <dbReference type="ARBA" id="ARBA00010641"/>
    </source>
</evidence>
<evidence type="ECO:0000259" key="6">
    <source>
        <dbReference type="Pfam" id="PF08281"/>
    </source>
</evidence>
<dbReference type="RefSeq" id="WP_010038480.1">
    <property type="nucleotide sequence ID" value="NZ_CP025958.1"/>
</dbReference>
<accession>A0A2Z3H8X2</accession>
<evidence type="ECO:0000313" key="7">
    <source>
        <dbReference type="EMBL" id="AWM41331.1"/>
    </source>
</evidence>
<dbReference type="GO" id="GO:0016987">
    <property type="term" value="F:sigma factor activity"/>
    <property type="evidence" value="ECO:0007669"/>
    <property type="project" value="UniProtKB-KW"/>
</dbReference>
<dbReference type="SUPFAM" id="SSF88946">
    <property type="entry name" value="Sigma2 domain of RNA polymerase sigma factors"/>
    <property type="match status" value="1"/>
</dbReference>
<dbReference type="InterPro" id="IPR013324">
    <property type="entry name" value="RNA_pol_sigma_r3/r4-like"/>
</dbReference>